<dbReference type="SUPFAM" id="SSF52058">
    <property type="entry name" value="L domain-like"/>
    <property type="match status" value="1"/>
</dbReference>
<dbReference type="PANTHER" id="PTHR24364">
    <property type="entry name" value="LP06937P"/>
    <property type="match status" value="1"/>
</dbReference>
<gene>
    <name evidence="5" type="primary">Lucb-L4</name>
    <name evidence="5" type="ORF">Hamer_G004687</name>
</gene>
<sequence>MIPVLTSCHHLPVYVLQPSDSTGGDKVGEHRLSTSSLSKMLVLMVVGFLVVGFLVVGFLVVGFLGHIYGARDKRYQRVLNNHHGVNTFRPNMRLFRNFPCILLLVTSCVDDNTAGTIVDAPLVSTAAGHVDNQPVDVGDTQMTASYNTTPSDVMCPNSAAIFPCFCTVDYNHNIMDLDCSEVRSEEELSAIMRTYFPSPNFHKLIINNNNNVRVLRAETLANITFQQFWIVNGLLEVVKDGALSASYSTVTSMWFDNNRIDHFCWKEISSFTNLQMLSFKSNRITNFPVISSGSLRYLNLGHNPLELVPLPALSDTPALEEVYFDGTGLQDIIPGTFFGLPELWMVVLEDNHLTEVPEGAVWFNSSSPHGVYLRFNNITRVDVYAFSGFFSGDTIDLSYNQLAEVEEEVWRPLLLNGVRLKLRDNPLTCGCDIAWVVLNNNFLSHIDDRTTCSDGEPLVDLDPTWYEEMC</sequence>
<dbReference type="PANTHER" id="PTHR24364:SF18">
    <property type="entry name" value="LP06937P"/>
    <property type="match status" value="1"/>
</dbReference>
<keyword evidence="4" id="KW-0812">Transmembrane</keyword>
<evidence type="ECO:0000256" key="2">
    <source>
        <dbReference type="ARBA" id="ARBA00022729"/>
    </source>
</evidence>
<dbReference type="Gene3D" id="3.80.10.10">
    <property type="entry name" value="Ribonuclease Inhibitor"/>
    <property type="match status" value="1"/>
</dbReference>
<dbReference type="GO" id="GO:0016020">
    <property type="term" value="C:membrane"/>
    <property type="evidence" value="ECO:0007669"/>
    <property type="project" value="TreeGrafter"/>
</dbReference>
<proteinExistence type="predicted"/>
<evidence type="ECO:0000313" key="6">
    <source>
        <dbReference type="Proteomes" id="UP000747542"/>
    </source>
</evidence>
<evidence type="ECO:0000256" key="4">
    <source>
        <dbReference type="SAM" id="Phobius"/>
    </source>
</evidence>
<evidence type="ECO:0000256" key="1">
    <source>
        <dbReference type="ARBA" id="ARBA00022614"/>
    </source>
</evidence>
<evidence type="ECO:0000256" key="3">
    <source>
        <dbReference type="ARBA" id="ARBA00022737"/>
    </source>
</evidence>
<keyword evidence="3" id="KW-0677">Repeat</keyword>
<dbReference type="InterPro" id="IPR001611">
    <property type="entry name" value="Leu-rich_rpt"/>
</dbReference>
<keyword evidence="6" id="KW-1185">Reference proteome</keyword>
<dbReference type="Pfam" id="PF13855">
    <property type="entry name" value="LRR_8"/>
    <property type="match status" value="1"/>
</dbReference>
<dbReference type="EMBL" id="JAHLQT010024847">
    <property type="protein sequence ID" value="KAG7164963.1"/>
    <property type="molecule type" value="Genomic_DNA"/>
</dbReference>
<organism evidence="5 6">
    <name type="scientific">Homarus americanus</name>
    <name type="common">American lobster</name>
    <dbReference type="NCBI Taxonomy" id="6706"/>
    <lineage>
        <taxon>Eukaryota</taxon>
        <taxon>Metazoa</taxon>
        <taxon>Ecdysozoa</taxon>
        <taxon>Arthropoda</taxon>
        <taxon>Crustacea</taxon>
        <taxon>Multicrustacea</taxon>
        <taxon>Malacostraca</taxon>
        <taxon>Eumalacostraca</taxon>
        <taxon>Eucarida</taxon>
        <taxon>Decapoda</taxon>
        <taxon>Pleocyemata</taxon>
        <taxon>Astacidea</taxon>
        <taxon>Nephropoidea</taxon>
        <taxon>Nephropidae</taxon>
        <taxon>Homarus</taxon>
    </lineage>
</organism>
<keyword evidence="1" id="KW-0433">Leucine-rich repeat</keyword>
<reference evidence="5" key="1">
    <citation type="journal article" date="2021" name="Sci. Adv.">
        <title>The American lobster genome reveals insights on longevity, neural, and immune adaptations.</title>
        <authorList>
            <person name="Polinski J.M."/>
            <person name="Zimin A.V."/>
            <person name="Clark K.F."/>
            <person name="Kohn A.B."/>
            <person name="Sadowski N."/>
            <person name="Timp W."/>
            <person name="Ptitsyn A."/>
            <person name="Khanna P."/>
            <person name="Romanova D.Y."/>
            <person name="Williams P."/>
            <person name="Greenwood S.J."/>
            <person name="Moroz L.L."/>
            <person name="Walt D.R."/>
            <person name="Bodnar A.G."/>
        </authorList>
    </citation>
    <scope>NUCLEOTIDE SEQUENCE</scope>
    <source>
        <strain evidence="5">GMGI-L3</strain>
    </source>
</reference>
<keyword evidence="4" id="KW-0472">Membrane</keyword>
<keyword evidence="4" id="KW-1133">Transmembrane helix</keyword>
<dbReference type="AlphaFoldDB" id="A0A8J5MUZ2"/>
<protein>
    <submittedName>
        <fullName evidence="5">Oplophorus-luciferin 2-monooxygenase non-catalytic subunit-like 4</fullName>
    </submittedName>
</protein>
<dbReference type="Proteomes" id="UP000747542">
    <property type="component" value="Unassembled WGS sequence"/>
</dbReference>
<name>A0A8J5MUZ2_HOMAM</name>
<accession>A0A8J5MUZ2</accession>
<keyword evidence="2" id="KW-0732">Signal</keyword>
<comment type="caution">
    <text evidence="5">The sequence shown here is derived from an EMBL/GenBank/DDBJ whole genome shotgun (WGS) entry which is preliminary data.</text>
</comment>
<dbReference type="InterPro" id="IPR052286">
    <property type="entry name" value="Wnt_signaling_inhibitor"/>
</dbReference>
<dbReference type="InterPro" id="IPR032675">
    <property type="entry name" value="LRR_dom_sf"/>
</dbReference>
<feature type="transmembrane region" description="Helical" evidence="4">
    <location>
        <begin position="41"/>
        <end position="68"/>
    </location>
</feature>
<evidence type="ECO:0000313" key="5">
    <source>
        <dbReference type="EMBL" id="KAG7164963.1"/>
    </source>
</evidence>